<proteinExistence type="predicted"/>
<name>A0A5E6ZW28_PSEFL</name>
<keyword evidence="1" id="KW-0472">Membrane</keyword>
<feature type="transmembrane region" description="Helical" evidence="1">
    <location>
        <begin position="20"/>
        <end position="44"/>
    </location>
</feature>
<dbReference type="AlphaFoldDB" id="A0A5E6ZW28"/>
<keyword evidence="1" id="KW-1133">Transmembrane helix</keyword>
<protein>
    <submittedName>
        <fullName evidence="2">Uncharacterized protein</fullName>
    </submittedName>
</protein>
<evidence type="ECO:0000313" key="2">
    <source>
        <dbReference type="EMBL" id="VVN68073.1"/>
    </source>
</evidence>
<evidence type="ECO:0000313" key="3">
    <source>
        <dbReference type="Proteomes" id="UP000326437"/>
    </source>
</evidence>
<dbReference type="Proteomes" id="UP000326437">
    <property type="component" value="Unassembled WGS sequence"/>
</dbReference>
<sequence>MPSTPFMGVRISWLILDRNSALALTSAVLAASSRLMLNWAWVMLRLRSLRAKLISKPLMHTTHISASTSSCGAMRVRPSSAGRITRVPILKITIAMANMRAGL</sequence>
<gene>
    <name evidence="2" type="ORF">PS685_04862</name>
</gene>
<reference evidence="2 3" key="1">
    <citation type="submission" date="2019-09" db="EMBL/GenBank/DDBJ databases">
        <authorList>
            <person name="Chandra G."/>
            <person name="Truman W A."/>
        </authorList>
    </citation>
    <scope>NUCLEOTIDE SEQUENCE [LARGE SCALE GENOMIC DNA]</scope>
    <source>
        <strain evidence="2">PS685</strain>
    </source>
</reference>
<dbReference type="EMBL" id="CABVHO010000129">
    <property type="protein sequence ID" value="VVN68073.1"/>
    <property type="molecule type" value="Genomic_DNA"/>
</dbReference>
<keyword evidence="1" id="KW-0812">Transmembrane</keyword>
<organism evidence="2 3">
    <name type="scientific">Pseudomonas fluorescens</name>
    <dbReference type="NCBI Taxonomy" id="294"/>
    <lineage>
        <taxon>Bacteria</taxon>
        <taxon>Pseudomonadati</taxon>
        <taxon>Pseudomonadota</taxon>
        <taxon>Gammaproteobacteria</taxon>
        <taxon>Pseudomonadales</taxon>
        <taxon>Pseudomonadaceae</taxon>
        <taxon>Pseudomonas</taxon>
    </lineage>
</organism>
<evidence type="ECO:0000256" key="1">
    <source>
        <dbReference type="SAM" id="Phobius"/>
    </source>
</evidence>
<accession>A0A5E6ZW28</accession>